<dbReference type="PATRIC" id="fig|1218506.3.peg.681"/>
<keyword evidence="3" id="KW-1185">Reference proteome</keyword>
<reference evidence="2 3" key="1">
    <citation type="submission" date="2015-01" db="EMBL/GenBank/DDBJ databases">
        <title>Comparative genomics of the lactic acid bacteria isolated from the honey bee gut.</title>
        <authorList>
            <person name="Ellegaard K.M."/>
            <person name="Tamarit D."/>
            <person name="Javelind E."/>
            <person name="Olofsson T."/>
            <person name="Andersson S.G."/>
            <person name="Vasquez A."/>
        </authorList>
    </citation>
    <scope>NUCLEOTIDE SEQUENCE [LARGE SCALE GENOMIC DNA]</scope>
    <source>
        <strain evidence="2 3">Hma2</strain>
    </source>
</reference>
<protein>
    <recommendedName>
        <fullName evidence="4">Lipoprotein</fullName>
    </recommendedName>
</protein>
<organism evidence="2 3">
    <name type="scientific">Lactobacillus kimbladii</name>
    <dbReference type="NCBI Taxonomy" id="1218506"/>
    <lineage>
        <taxon>Bacteria</taxon>
        <taxon>Bacillati</taxon>
        <taxon>Bacillota</taxon>
        <taxon>Bacilli</taxon>
        <taxon>Lactobacillales</taxon>
        <taxon>Lactobacillaceae</taxon>
        <taxon>Lactobacillus</taxon>
    </lineage>
</organism>
<feature type="transmembrane region" description="Helical" evidence="1">
    <location>
        <begin position="37"/>
        <end position="55"/>
    </location>
</feature>
<comment type="caution">
    <text evidence="2">The sequence shown here is derived from an EMBL/GenBank/DDBJ whole genome shotgun (WGS) entry which is preliminary data.</text>
</comment>
<dbReference type="AlphaFoldDB" id="A0A0F4LKK5"/>
<dbReference type="Proteomes" id="UP000033612">
    <property type="component" value="Unassembled WGS sequence"/>
</dbReference>
<dbReference type="RefSeq" id="WP_046331819.1">
    <property type="nucleotide sequence ID" value="NZ_JBHTBO010000011.1"/>
</dbReference>
<feature type="transmembrane region" description="Helical" evidence="1">
    <location>
        <begin position="6"/>
        <end position="25"/>
    </location>
</feature>
<sequence>MNRKIIEHIIWSFLVIAFYTILIFVSCKSSDSIYEKIAYIAPLLGTAFAYAYNNFNLIFITCRKTLAYVLNDTVSVSNAYKIFLKSDFSLEKIKEEFEDKCNEKLDIEKVINNLPDQLTIETNSKGIISNVDIKCMDDTENYLELVLNVKASTSYRDSKKATNLFLDLVNIVDNLTPKLYDIKKKEGLNISNPLYTSTIQLEKYNPFYRYVVKYTWLRKDTNFKELDIEKNDNTKIKITNHKMKITTNNISDLQSILKDYISISTIG</sequence>
<gene>
    <name evidence="2" type="ORF">JF75_06300</name>
</gene>
<evidence type="ECO:0000313" key="3">
    <source>
        <dbReference type="Proteomes" id="UP000033612"/>
    </source>
</evidence>
<keyword evidence="1" id="KW-0472">Membrane</keyword>
<keyword evidence="1" id="KW-0812">Transmembrane</keyword>
<dbReference type="PROSITE" id="PS51257">
    <property type="entry name" value="PROKAR_LIPOPROTEIN"/>
    <property type="match status" value="1"/>
</dbReference>
<name>A0A0F4LKK5_9LACO</name>
<evidence type="ECO:0000256" key="1">
    <source>
        <dbReference type="SAM" id="Phobius"/>
    </source>
</evidence>
<dbReference type="HOGENOM" id="CLU_1041275_0_0_9"/>
<keyword evidence="1" id="KW-1133">Transmembrane helix</keyword>
<evidence type="ECO:0000313" key="2">
    <source>
        <dbReference type="EMBL" id="KJY58779.1"/>
    </source>
</evidence>
<accession>A0A0F4LKK5</accession>
<proteinExistence type="predicted"/>
<evidence type="ECO:0008006" key="4">
    <source>
        <dbReference type="Google" id="ProtNLM"/>
    </source>
</evidence>
<dbReference type="EMBL" id="JXLH01000011">
    <property type="protein sequence ID" value="KJY58779.1"/>
    <property type="molecule type" value="Genomic_DNA"/>
</dbReference>